<protein>
    <submittedName>
        <fullName evidence="1">Uncharacterized protein</fullName>
    </submittedName>
</protein>
<dbReference type="EMBL" id="CASHTH010004246">
    <property type="protein sequence ID" value="CAI8055115.1"/>
    <property type="molecule type" value="Genomic_DNA"/>
</dbReference>
<dbReference type="Proteomes" id="UP001174909">
    <property type="component" value="Unassembled WGS sequence"/>
</dbReference>
<reference evidence="1" key="1">
    <citation type="submission" date="2023-03" db="EMBL/GenBank/DDBJ databases">
        <authorList>
            <person name="Steffen K."/>
            <person name="Cardenas P."/>
        </authorList>
    </citation>
    <scope>NUCLEOTIDE SEQUENCE</scope>
</reference>
<sequence>MAIELSTTNKSCILKQRHLAGLHHHLTHHLQTLPTNTAGSIPVRTSALYSRLRLPEEFKCLYCGSKAATRTLLPVKHSSSGIATRSPQLYHLQPHPLLSIVELGVTCLPHSSSHFLSNCKADLLCLYNDRNHFVCGVSCSVIQAQNCQAVYLQGVCFGKTQHVKP</sequence>
<keyword evidence="2" id="KW-1185">Reference proteome</keyword>
<dbReference type="AlphaFoldDB" id="A0AA35TV92"/>
<evidence type="ECO:0000313" key="2">
    <source>
        <dbReference type="Proteomes" id="UP001174909"/>
    </source>
</evidence>
<evidence type="ECO:0000313" key="1">
    <source>
        <dbReference type="EMBL" id="CAI8055115.1"/>
    </source>
</evidence>
<name>A0AA35TV92_GEOBA</name>
<proteinExistence type="predicted"/>
<organism evidence="1 2">
    <name type="scientific">Geodia barretti</name>
    <name type="common">Barrett's horny sponge</name>
    <dbReference type="NCBI Taxonomy" id="519541"/>
    <lineage>
        <taxon>Eukaryota</taxon>
        <taxon>Metazoa</taxon>
        <taxon>Porifera</taxon>
        <taxon>Demospongiae</taxon>
        <taxon>Heteroscleromorpha</taxon>
        <taxon>Tetractinellida</taxon>
        <taxon>Astrophorina</taxon>
        <taxon>Geodiidae</taxon>
        <taxon>Geodia</taxon>
    </lineage>
</organism>
<comment type="caution">
    <text evidence="1">The sequence shown here is derived from an EMBL/GenBank/DDBJ whole genome shotgun (WGS) entry which is preliminary data.</text>
</comment>
<gene>
    <name evidence="1" type="ORF">GBAR_LOCUS30091</name>
</gene>
<accession>A0AA35TV92</accession>